<evidence type="ECO:0000313" key="3">
    <source>
        <dbReference type="Proteomes" id="UP001559025"/>
    </source>
</evidence>
<evidence type="ECO:0000313" key="2">
    <source>
        <dbReference type="EMBL" id="MEX4007425.1"/>
    </source>
</evidence>
<comment type="caution">
    <text evidence="2">The sequence shown here is derived from an EMBL/GenBank/DDBJ whole genome shotgun (WGS) entry which is preliminary data.</text>
</comment>
<gene>
    <name evidence="2" type="ORF">V1479_08925</name>
</gene>
<dbReference type="EMBL" id="JAZHFV010000002">
    <property type="protein sequence ID" value="MEX4007425.1"/>
    <property type="molecule type" value="Genomic_DNA"/>
</dbReference>
<reference evidence="2 3" key="1">
    <citation type="submission" date="2024-01" db="EMBL/GenBank/DDBJ databases">
        <title>New evidence supports the origin of RcGTA from prophage.</title>
        <authorList>
            <person name="Xu Y."/>
            <person name="Liu B."/>
            <person name="Chen F."/>
        </authorList>
    </citation>
    <scope>NUCLEOTIDE SEQUENCE [LARGE SCALE GENOMIC DNA]</scope>
    <source>
        <strain evidence="2 3">CBW1107-2</strain>
    </source>
</reference>
<dbReference type="RefSeq" id="WP_368802596.1">
    <property type="nucleotide sequence ID" value="NZ_JAZHFV010000002.1"/>
</dbReference>
<dbReference type="Proteomes" id="UP001559025">
    <property type="component" value="Unassembled WGS sequence"/>
</dbReference>
<keyword evidence="3" id="KW-1185">Reference proteome</keyword>
<evidence type="ECO:0000259" key="1">
    <source>
        <dbReference type="Pfam" id="PF20057"/>
    </source>
</evidence>
<name>A0ABV3WRZ6_9HYPH</name>
<accession>A0ABV3WRZ6</accession>
<proteinExistence type="predicted"/>
<protein>
    <submittedName>
        <fullName evidence="2">DUF6456 domain-containing protein</fullName>
    </submittedName>
</protein>
<dbReference type="Pfam" id="PF20057">
    <property type="entry name" value="DUF6456"/>
    <property type="match status" value="1"/>
</dbReference>
<dbReference type="InterPro" id="IPR045599">
    <property type="entry name" value="DUF6456"/>
</dbReference>
<organism evidence="2 3">
    <name type="scientific">Neoaquamicrobium sediminum</name>
    <dbReference type="NCBI Taxonomy" id="1849104"/>
    <lineage>
        <taxon>Bacteria</taxon>
        <taxon>Pseudomonadati</taxon>
        <taxon>Pseudomonadota</taxon>
        <taxon>Alphaproteobacteria</taxon>
        <taxon>Hyphomicrobiales</taxon>
        <taxon>Phyllobacteriaceae</taxon>
        <taxon>Neoaquamicrobium</taxon>
    </lineage>
</organism>
<feature type="domain" description="DUF6456" evidence="1">
    <location>
        <begin position="85"/>
        <end position="221"/>
    </location>
</feature>
<sequence length="245" mass="26198">MRKAGAGGATLLEGGDRGTIAIETDALGRLANAGLVSISDEEIRLTEVGTRSLREVTTMQAEQPQARSEIGAATVVVEGASQSVAINHAESPLALLWRRKARDGSRFLEAREFRAGERLRSDYTRGQLVPRLGVNWNSFGTGHSDGGGAGGIADLTDAALAARRRVDHAISAVGPELAGVLVDVCCFLKGLEQVEVERGWPARSAKVVLKSALSALARHYEPNPASRAREPLLHWGTDDYRPTIR</sequence>